<evidence type="ECO:0000313" key="1">
    <source>
        <dbReference type="EMBL" id="OOV40275.1"/>
    </source>
</evidence>
<accession>A0A1T1DHB5</accession>
<comment type="caution">
    <text evidence="1">The sequence shown here is derived from an EMBL/GenBank/DDBJ whole genome shotgun (WGS) entry which is preliminary data.</text>
</comment>
<protein>
    <submittedName>
        <fullName evidence="1">Uncharacterized protein</fullName>
    </submittedName>
</protein>
<organism evidence="1 2">
    <name type="scientific">Leptospira kirschneri serovar Pomona</name>
    <dbReference type="NCBI Taxonomy" id="561005"/>
    <lineage>
        <taxon>Bacteria</taxon>
        <taxon>Pseudomonadati</taxon>
        <taxon>Spirochaetota</taxon>
        <taxon>Spirochaetia</taxon>
        <taxon>Leptospirales</taxon>
        <taxon>Leptospiraceae</taxon>
        <taxon>Leptospira</taxon>
    </lineage>
</organism>
<reference evidence="1 2" key="1">
    <citation type="submission" date="2017-02" db="EMBL/GenBank/DDBJ databases">
        <title>Comparative genomic analysis of Brazilian Leptospira kirschneri strains of different serogroups.</title>
        <authorList>
            <person name="Moreno L.Z."/>
            <person name="Miraglia F."/>
            <person name="Kremer F.S."/>
            <person name="Eslabao M.R."/>
            <person name="Lilenbaum W."/>
            <person name="Dellagostin O.A."/>
            <person name="Moreno A.M."/>
        </authorList>
    </citation>
    <scope>NUCLEOTIDE SEQUENCE [LARGE SCALE GENOMIC DNA]</scope>
    <source>
        <strain evidence="1 2">M110/06</strain>
    </source>
</reference>
<proteinExistence type="predicted"/>
<dbReference type="Proteomes" id="UP000191008">
    <property type="component" value="Unassembled WGS sequence"/>
</dbReference>
<gene>
    <name evidence="1" type="ORF">B1J93_18285</name>
</gene>
<dbReference type="AlphaFoldDB" id="A0A1T1DHB5"/>
<evidence type="ECO:0000313" key="2">
    <source>
        <dbReference type="Proteomes" id="UP000191008"/>
    </source>
</evidence>
<sequence length="104" mass="12469">MRFWICSKKLSKYEFSCRINEWLYIYLVYLGFVKYVPENSFKKIESISLIILLLDPDCIKKRNSFIKNVYLILIFQENSGGSSELYTLVKNLILFLKKRILKNK</sequence>
<dbReference type="EMBL" id="MVIT01000077">
    <property type="protein sequence ID" value="OOV40275.1"/>
    <property type="molecule type" value="Genomic_DNA"/>
</dbReference>
<name>A0A1T1DHB5_9LEPT</name>